<dbReference type="Pfam" id="PF13366">
    <property type="entry name" value="PDDEXK_3"/>
    <property type="match status" value="1"/>
</dbReference>
<keyword evidence="2" id="KW-1185">Reference proteome</keyword>
<protein>
    <submittedName>
        <fullName evidence="1">GxxExxY protein</fullName>
    </submittedName>
</protein>
<evidence type="ECO:0000313" key="2">
    <source>
        <dbReference type="Proteomes" id="UP000298213"/>
    </source>
</evidence>
<evidence type="ECO:0000313" key="1">
    <source>
        <dbReference type="EMBL" id="TFI56442.1"/>
    </source>
</evidence>
<gene>
    <name evidence="1" type="ORF">E2493_20185</name>
</gene>
<dbReference type="OrthoDB" id="9806869at2"/>
<name>A0A4Y8ZMF7_9SPHN</name>
<dbReference type="Proteomes" id="UP000298213">
    <property type="component" value="Unassembled WGS sequence"/>
</dbReference>
<accession>A0A4Y8ZMF7</accession>
<dbReference type="AlphaFoldDB" id="A0A4Y8ZMF7"/>
<dbReference type="EMBL" id="SPDV01000078">
    <property type="protein sequence ID" value="TFI56442.1"/>
    <property type="molecule type" value="Genomic_DNA"/>
</dbReference>
<comment type="caution">
    <text evidence="1">The sequence shown here is derived from an EMBL/GenBank/DDBJ whole genome shotgun (WGS) entry which is preliminary data.</text>
</comment>
<organism evidence="1 2">
    <name type="scientific">Sphingomonas parva</name>
    <dbReference type="NCBI Taxonomy" id="2555898"/>
    <lineage>
        <taxon>Bacteria</taxon>
        <taxon>Pseudomonadati</taxon>
        <taxon>Pseudomonadota</taxon>
        <taxon>Alphaproteobacteria</taxon>
        <taxon>Sphingomonadales</taxon>
        <taxon>Sphingomonadaceae</taxon>
        <taxon>Sphingomonas</taxon>
    </lineage>
</organism>
<dbReference type="InterPro" id="IPR026350">
    <property type="entry name" value="GxxExxY"/>
</dbReference>
<proteinExistence type="predicted"/>
<sequence length="141" mass="15377">MPDVEALARVAIGCGLRVHRQLGPGLLESVYEALLAASLAREGLAVERQVPVSIEIDGLAFKDAFRADIVVGGQLLIEVKSVERLTPIHSKQLLTYLRLRKSPLGLLMNFGGATFREGLKRIVNDYRAPYPGSDPPSARMI</sequence>
<dbReference type="NCBIfam" id="TIGR04256">
    <property type="entry name" value="GxxExxY"/>
    <property type="match status" value="1"/>
</dbReference>
<dbReference type="RefSeq" id="WP_135090478.1">
    <property type="nucleotide sequence ID" value="NZ_SPDV01000078.1"/>
</dbReference>
<reference evidence="1 2" key="1">
    <citation type="submission" date="2019-03" db="EMBL/GenBank/DDBJ databases">
        <title>Genome sequence of Sphingomonas sp. 17J27-24.</title>
        <authorList>
            <person name="Kim M."/>
            <person name="Maeng S."/>
            <person name="Sathiyaraj S."/>
        </authorList>
    </citation>
    <scope>NUCLEOTIDE SEQUENCE [LARGE SCALE GENOMIC DNA]</scope>
    <source>
        <strain evidence="1 2">17J27-24</strain>
    </source>
</reference>